<dbReference type="InterPro" id="IPR050712">
    <property type="entry name" value="NAD(P)H-dep_reductase"/>
</dbReference>
<dbReference type="GO" id="GO:0005829">
    <property type="term" value="C:cytosol"/>
    <property type="evidence" value="ECO:0007669"/>
    <property type="project" value="TreeGrafter"/>
</dbReference>
<dbReference type="GO" id="GO:0016491">
    <property type="term" value="F:oxidoreductase activity"/>
    <property type="evidence" value="ECO:0007669"/>
    <property type="project" value="InterPro"/>
</dbReference>
<evidence type="ECO:0000259" key="1">
    <source>
        <dbReference type="Pfam" id="PF03358"/>
    </source>
</evidence>
<dbReference type="Gene3D" id="3.40.50.360">
    <property type="match status" value="1"/>
</dbReference>
<dbReference type="EMBL" id="PDNB01000112">
    <property type="protein sequence ID" value="PGH07099.1"/>
    <property type="molecule type" value="Genomic_DNA"/>
</dbReference>
<dbReference type="InterPro" id="IPR029039">
    <property type="entry name" value="Flavoprotein-like_sf"/>
</dbReference>
<evidence type="ECO:0000313" key="3">
    <source>
        <dbReference type="Proteomes" id="UP000223968"/>
    </source>
</evidence>
<dbReference type="Pfam" id="PF03358">
    <property type="entry name" value="FMN_red"/>
    <property type="match status" value="1"/>
</dbReference>
<dbReference type="InterPro" id="IPR005025">
    <property type="entry name" value="FMN_Rdtase-like_dom"/>
</dbReference>
<dbReference type="PANTHER" id="PTHR30543:SF21">
    <property type="entry name" value="NAD(P)H-DEPENDENT FMN REDUCTASE LOT6"/>
    <property type="match status" value="1"/>
</dbReference>
<dbReference type="OrthoDB" id="68575at2759"/>
<evidence type="ECO:0000313" key="2">
    <source>
        <dbReference type="EMBL" id="PGH07099.1"/>
    </source>
</evidence>
<protein>
    <recommendedName>
        <fullName evidence="1">NADPH-dependent FMN reductase-like domain-containing protein</fullName>
    </recommendedName>
</protein>
<sequence>MTVLRPIAIVATSTRTPRVGPSIAAFVHDKLQPAAAKANIALHQVHLSDFKLPIYDESVIPAMVPEQASFSHPHSKAWSAEMKRHDGYVFVVPEYNYGMSGGTKNAIDYLVHEIRGKPVVIVSYGVVGGSFASEQLRHTFEKLGLKVAGTRPQLAFENGREGPDLFAAMGKGELGEGSKELWGREKGDEILKGFEELVELLGEKA</sequence>
<comment type="caution">
    <text evidence="2">The sequence shown here is derived from an EMBL/GenBank/DDBJ whole genome shotgun (WGS) entry which is preliminary data.</text>
</comment>
<dbReference type="AlphaFoldDB" id="A0A2B7XDV4"/>
<reference evidence="2 3" key="1">
    <citation type="submission" date="2017-10" db="EMBL/GenBank/DDBJ databases">
        <title>Comparative genomics in systemic dimorphic fungi from Ajellomycetaceae.</title>
        <authorList>
            <person name="Munoz J.F."/>
            <person name="Mcewen J.G."/>
            <person name="Clay O.K."/>
            <person name="Cuomo C.A."/>
        </authorList>
    </citation>
    <scope>NUCLEOTIDE SEQUENCE [LARGE SCALE GENOMIC DNA]</scope>
    <source>
        <strain evidence="2 3">UAMH5409</strain>
    </source>
</reference>
<dbReference type="STRING" id="1447875.A0A2B7XDV4"/>
<dbReference type="Proteomes" id="UP000223968">
    <property type="component" value="Unassembled WGS sequence"/>
</dbReference>
<keyword evidence="3" id="KW-1185">Reference proteome</keyword>
<dbReference type="PANTHER" id="PTHR30543">
    <property type="entry name" value="CHROMATE REDUCTASE"/>
    <property type="match status" value="1"/>
</dbReference>
<proteinExistence type="predicted"/>
<dbReference type="SUPFAM" id="SSF52218">
    <property type="entry name" value="Flavoproteins"/>
    <property type="match status" value="1"/>
</dbReference>
<accession>A0A2B7XDV4</accession>
<name>A0A2B7XDV4_9EURO</name>
<dbReference type="GO" id="GO:0010181">
    <property type="term" value="F:FMN binding"/>
    <property type="evidence" value="ECO:0007669"/>
    <property type="project" value="TreeGrafter"/>
</dbReference>
<organism evidence="2 3">
    <name type="scientific">Helicocarpus griseus UAMH5409</name>
    <dbReference type="NCBI Taxonomy" id="1447875"/>
    <lineage>
        <taxon>Eukaryota</taxon>
        <taxon>Fungi</taxon>
        <taxon>Dikarya</taxon>
        <taxon>Ascomycota</taxon>
        <taxon>Pezizomycotina</taxon>
        <taxon>Eurotiomycetes</taxon>
        <taxon>Eurotiomycetidae</taxon>
        <taxon>Onygenales</taxon>
        <taxon>Ajellomycetaceae</taxon>
        <taxon>Helicocarpus</taxon>
    </lineage>
</organism>
<gene>
    <name evidence="2" type="ORF">AJ79_06377</name>
</gene>
<feature type="domain" description="NADPH-dependent FMN reductase-like" evidence="1">
    <location>
        <begin position="7"/>
        <end position="150"/>
    </location>
</feature>